<keyword evidence="8" id="KW-0904">Protein phosphatase</keyword>
<dbReference type="FunFam" id="3.60.40.10:FF:000024">
    <property type="entry name" value="probable protein phosphatase 2C 33"/>
    <property type="match status" value="1"/>
</dbReference>
<proteinExistence type="inferred from homology"/>
<gene>
    <name evidence="14" type="ORF">HHK36_032054</name>
</gene>
<feature type="region of interest" description="Disordered" evidence="12">
    <location>
        <begin position="426"/>
        <end position="471"/>
    </location>
</feature>
<dbReference type="OMA" id="SASRRKW"/>
<evidence type="ECO:0000313" key="14">
    <source>
        <dbReference type="EMBL" id="KAF8369913.1"/>
    </source>
</evidence>
<comment type="catalytic activity">
    <reaction evidence="10">
        <text>O-phospho-L-seryl-[protein] + H2O = L-seryl-[protein] + phosphate</text>
        <dbReference type="Rhea" id="RHEA:20629"/>
        <dbReference type="Rhea" id="RHEA-COMP:9863"/>
        <dbReference type="Rhea" id="RHEA-COMP:11604"/>
        <dbReference type="ChEBI" id="CHEBI:15377"/>
        <dbReference type="ChEBI" id="CHEBI:29999"/>
        <dbReference type="ChEBI" id="CHEBI:43474"/>
        <dbReference type="ChEBI" id="CHEBI:83421"/>
        <dbReference type="EC" id="3.1.3.16"/>
    </reaction>
</comment>
<dbReference type="InterPro" id="IPR015655">
    <property type="entry name" value="PP2C"/>
</dbReference>
<evidence type="ECO:0000256" key="11">
    <source>
        <dbReference type="ARBA" id="ARBA00048336"/>
    </source>
</evidence>
<evidence type="ECO:0000256" key="6">
    <source>
        <dbReference type="ARBA" id="ARBA00022801"/>
    </source>
</evidence>
<keyword evidence="6" id="KW-0378">Hydrolase</keyword>
<evidence type="ECO:0000256" key="8">
    <source>
        <dbReference type="ARBA" id="ARBA00022912"/>
    </source>
</evidence>
<evidence type="ECO:0000256" key="4">
    <source>
        <dbReference type="ARBA" id="ARBA00013081"/>
    </source>
</evidence>
<dbReference type="PANTHER" id="PTHR47992">
    <property type="entry name" value="PROTEIN PHOSPHATASE"/>
    <property type="match status" value="1"/>
</dbReference>
<feature type="domain" description="PPM-type phosphatase" evidence="13">
    <location>
        <begin position="97"/>
        <end position="416"/>
    </location>
</feature>
<evidence type="ECO:0000256" key="5">
    <source>
        <dbReference type="ARBA" id="ARBA00022723"/>
    </source>
</evidence>
<dbReference type="GO" id="GO:0046872">
    <property type="term" value="F:metal ion binding"/>
    <property type="evidence" value="ECO:0007669"/>
    <property type="project" value="UniProtKB-KW"/>
</dbReference>
<evidence type="ECO:0000256" key="9">
    <source>
        <dbReference type="ARBA" id="ARBA00023211"/>
    </source>
</evidence>
<dbReference type="SMART" id="SM00332">
    <property type="entry name" value="PP2Cc"/>
    <property type="match status" value="1"/>
</dbReference>
<reference evidence="14 15" key="1">
    <citation type="submission" date="2020-04" db="EMBL/GenBank/DDBJ databases">
        <title>Plant Genome Project.</title>
        <authorList>
            <person name="Zhang R.-G."/>
        </authorList>
    </citation>
    <scope>NUCLEOTIDE SEQUENCE [LARGE SCALE GENOMIC DNA]</scope>
    <source>
        <strain evidence="14">YNK0</strain>
        <tissue evidence="14">Leaf</tissue>
    </source>
</reference>
<comment type="caution">
    <text evidence="14">The sequence shown here is derived from an EMBL/GenBank/DDBJ whole genome shotgun (WGS) entry which is preliminary data.</text>
</comment>
<feature type="compositionally biased region" description="Polar residues" evidence="12">
    <location>
        <begin position="16"/>
        <end position="38"/>
    </location>
</feature>
<dbReference type="InterPro" id="IPR036457">
    <property type="entry name" value="PPM-type-like_dom_sf"/>
</dbReference>
<comment type="catalytic activity">
    <reaction evidence="11">
        <text>O-phospho-L-threonyl-[protein] + H2O = L-threonyl-[protein] + phosphate</text>
        <dbReference type="Rhea" id="RHEA:47004"/>
        <dbReference type="Rhea" id="RHEA-COMP:11060"/>
        <dbReference type="Rhea" id="RHEA-COMP:11605"/>
        <dbReference type="ChEBI" id="CHEBI:15377"/>
        <dbReference type="ChEBI" id="CHEBI:30013"/>
        <dbReference type="ChEBI" id="CHEBI:43474"/>
        <dbReference type="ChEBI" id="CHEBI:61977"/>
        <dbReference type="EC" id="3.1.3.16"/>
    </reaction>
</comment>
<keyword evidence="15" id="KW-1185">Reference proteome</keyword>
<comment type="cofactor">
    <cofactor evidence="1">
        <name>Mn(2+)</name>
        <dbReference type="ChEBI" id="CHEBI:29035"/>
    </cofactor>
</comment>
<evidence type="ECO:0000256" key="10">
    <source>
        <dbReference type="ARBA" id="ARBA00047761"/>
    </source>
</evidence>
<dbReference type="SUPFAM" id="SSF81606">
    <property type="entry name" value="PP2C-like"/>
    <property type="match status" value="1"/>
</dbReference>
<comment type="cofactor">
    <cofactor evidence="2">
        <name>Mg(2+)</name>
        <dbReference type="ChEBI" id="CHEBI:18420"/>
    </cofactor>
</comment>
<dbReference type="Gene3D" id="3.60.40.10">
    <property type="entry name" value="PPM-type phosphatase domain"/>
    <property type="match status" value="1"/>
</dbReference>
<evidence type="ECO:0000259" key="13">
    <source>
        <dbReference type="PROSITE" id="PS51746"/>
    </source>
</evidence>
<organism evidence="14 15">
    <name type="scientific">Tetracentron sinense</name>
    <name type="common">Spur-leaf</name>
    <dbReference type="NCBI Taxonomy" id="13715"/>
    <lineage>
        <taxon>Eukaryota</taxon>
        <taxon>Viridiplantae</taxon>
        <taxon>Streptophyta</taxon>
        <taxon>Embryophyta</taxon>
        <taxon>Tracheophyta</taxon>
        <taxon>Spermatophyta</taxon>
        <taxon>Magnoliopsida</taxon>
        <taxon>Trochodendrales</taxon>
        <taxon>Trochodendraceae</taxon>
        <taxon>Tetracentron</taxon>
    </lineage>
</organism>
<dbReference type="OrthoDB" id="10264738at2759"/>
<dbReference type="InterPro" id="IPR001932">
    <property type="entry name" value="PPM-type_phosphatase-like_dom"/>
</dbReference>
<evidence type="ECO:0000256" key="3">
    <source>
        <dbReference type="ARBA" id="ARBA00006702"/>
    </source>
</evidence>
<dbReference type="GO" id="GO:0004722">
    <property type="term" value="F:protein serine/threonine phosphatase activity"/>
    <property type="evidence" value="ECO:0007669"/>
    <property type="project" value="UniProtKB-EC"/>
</dbReference>
<dbReference type="Pfam" id="PF00481">
    <property type="entry name" value="PP2C"/>
    <property type="match status" value="1"/>
</dbReference>
<feature type="region of interest" description="Disordered" evidence="12">
    <location>
        <begin position="1"/>
        <end position="47"/>
    </location>
</feature>
<keyword evidence="7" id="KW-0460">Magnesium</keyword>
<name>A0A834YBD7_TETSI</name>
<protein>
    <recommendedName>
        <fullName evidence="4">protein-serine/threonine phosphatase</fullName>
        <ecNumber evidence="4">3.1.3.16</ecNumber>
    </recommendedName>
</protein>
<evidence type="ECO:0000313" key="15">
    <source>
        <dbReference type="Proteomes" id="UP000655225"/>
    </source>
</evidence>
<sequence length="542" mass="59343">MGSCCSSQGKRDTDGTLESANHSPTTSPSLSRQRSSGRWMSKKKKKVKDVYKNSGSVDFSFLTKIGGGGRGRGGGKADEQELHRIPGRMFVNSSSNIACLFTQQGRKGTNQDAMLVWENFSSRSDTVFCGVFDGHGPYGHMVAKKVRDSLPLKLCTQWKASSSSDQNSLYQNDSVSGSVNSEETASISMDDEWCESLDAEENEKLPEMYLPLKQSLLKAYKLMDKDLKLHPTIDCFCSGTTAVTLVKQGQDLVIGNVGDSRAILGTRDKDNSLVAVQLTVDLKPNLPREAARIQQYKGRVFALQDEPDVARVWLPNNDSPGLAMARAFGDFCLKDFGLISVPDLSYRRLTERDEFIVLATDGVWDVLSNKEVVDIVTSAPSRSTAARAVVDSAVRAWRLKFPTSKSDDCAAVCLFLDNLSSVNQAVEESAMEKTPEEAAMSGKETRDGNLQVSDQGGALANSPVLDHSGTVRSSDEIVPVSELSEGKLTERCQSRRSLAECISTAEDEEWSALEGVTRVNSLLNLPRFLSGDKRSASWRKWL</sequence>
<evidence type="ECO:0000256" key="2">
    <source>
        <dbReference type="ARBA" id="ARBA00001946"/>
    </source>
</evidence>
<dbReference type="Proteomes" id="UP000655225">
    <property type="component" value="Unassembled WGS sequence"/>
</dbReference>
<accession>A0A834YBD7</accession>
<dbReference type="EC" id="3.1.3.16" evidence="4"/>
<dbReference type="AlphaFoldDB" id="A0A834YBD7"/>
<comment type="similarity">
    <text evidence="3">Belongs to the PP2C family.</text>
</comment>
<dbReference type="EMBL" id="JABCRI010000413">
    <property type="protein sequence ID" value="KAF8369913.1"/>
    <property type="molecule type" value="Genomic_DNA"/>
</dbReference>
<keyword evidence="9" id="KW-0464">Manganese</keyword>
<dbReference type="PROSITE" id="PS51746">
    <property type="entry name" value="PPM_2"/>
    <property type="match status" value="1"/>
</dbReference>
<dbReference type="CDD" id="cd00143">
    <property type="entry name" value="PP2Cc"/>
    <property type="match status" value="1"/>
</dbReference>
<keyword evidence="5" id="KW-0479">Metal-binding</keyword>
<evidence type="ECO:0000256" key="1">
    <source>
        <dbReference type="ARBA" id="ARBA00001936"/>
    </source>
</evidence>
<evidence type="ECO:0000256" key="7">
    <source>
        <dbReference type="ARBA" id="ARBA00022842"/>
    </source>
</evidence>
<evidence type="ECO:0000256" key="12">
    <source>
        <dbReference type="SAM" id="MobiDB-lite"/>
    </source>
</evidence>